<dbReference type="RefSeq" id="WP_013702414.1">
    <property type="nucleotide sequence ID" value="NC_015385.1"/>
</dbReference>
<dbReference type="SUPFAM" id="SSF47413">
    <property type="entry name" value="lambda repressor-like DNA-binding domains"/>
    <property type="match status" value="1"/>
</dbReference>
<accession>F2NWH3</accession>
<dbReference type="PROSITE" id="PS50943">
    <property type="entry name" value="HTH_CROC1"/>
    <property type="match status" value="1"/>
</dbReference>
<dbReference type="InterPro" id="IPR001387">
    <property type="entry name" value="Cro/C1-type_HTH"/>
</dbReference>
<dbReference type="OrthoDB" id="9798416at2"/>
<proteinExistence type="predicted"/>
<gene>
    <name evidence="2" type="ordered locus">Tresu_2299</name>
</gene>
<dbReference type="AlphaFoldDB" id="F2NWH3"/>
<evidence type="ECO:0000259" key="1">
    <source>
        <dbReference type="PROSITE" id="PS50943"/>
    </source>
</evidence>
<dbReference type="EMBL" id="CP002631">
    <property type="protein sequence ID" value="AEB15162.1"/>
    <property type="molecule type" value="Genomic_DNA"/>
</dbReference>
<dbReference type="InterPro" id="IPR014057">
    <property type="entry name" value="HI1420"/>
</dbReference>
<dbReference type="Gene3D" id="1.10.260.40">
    <property type="entry name" value="lambda repressor-like DNA-binding domains"/>
    <property type="match status" value="1"/>
</dbReference>
<dbReference type="InterPro" id="IPR010982">
    <property type="entry name" value="Lambda_DNA-bd_dom_sf"/>
</dbReference>
<dbReference type="HOGENOM" id="CLU_137365_1_1_12"/>
<name>F2NWH3_TRES6</name>
<dbReference type="PANTHER" id="PTHR40275">
    <property type="entry name" value="SSL7038 PROTEIN"/>
    <property type="match status" value="1"/>
</dbReference>
<feature type="domain" description="HTH cro/C1-type" evidence="1">
    <location>
        <begin position="54"/>
        <end position="93"/>
    </location>
</feature>
<organism evidence="2 3">
    <name type="scientific">Treponema succinifaciens (strain ATCC 33096 / DSM 2489 / 6091)</name>
    <dbReference type="NCBI Taxonomy" id="869209"/>
    <lineage>
        <taxon>Bacteria</taxon>
        <taxon>Pseudomonadati</taxon>
        <taxon>Spirochaetota</taxon>
        <taxon>Spirochaetia</taxon>
        <taxon>Spirochaetales</taxon>
        <taxon>Treponemataceae</taxon>
        <taxon>Treponema</taxon>
    </lineage>
</organism>
<keyword evidence="3" id="KW-1185">Reference proteome</keyword>
<dbReference type="eggNOG" id="COG3636">
    <property type="taxonomic scope" value="Bacteria"/>
</dbReference>
<evidence type="ECO:0000313" key="2">
    <source>
        <dbReference type="EMBL" id="AEB15162.1"/>
    </source>
</evidence>
<dbReference type="Pfam" id="PF21716">
    <property type="entry name" value="dnstrm_HI1420"/>
    <property type="match status" value="1"/>
</dbReference>
<dbReference type="NCBIfam" id="TIGR02684">
    <property type="entry name" value="dnstrm_HI1420"/>
    <property type="match status" value="1"/>
</dbReference>
<protein>
    <submittedName>
        <fullName evidence="2">Addiction module antidote protein</fullName>
    </submittedName>
</protein>
<dbReference type="KEGG" id="tsu:Tresu_2299"/>
<sequence length="101" mass="10974">MEKIKLTAYDAAEFLGTEKLQKGYLDYVAKEGTPEELIEAIKTVARAKGMSKTAKETGISRSGLYKALSPDGNPTIDTLIKIAKSIGYNLNISFSPIKTNC</sequence>
<dbReference type="PANTHER" id="PTHR40275:SF1">
    <property type="entry name" value="SSL7038 PROTEIN"/>
    <property type="match status" value="1"/>
</dbReference>
<dbReference type="GO" id="GO:0003677">
    <property type="term" value="F:DNA binding"/>
    <property type="evidence" value="ECO:0007669"/>
    <property type="project" value="InterPro"/>
</dbReference>
<evidence type="ECO:0000313" key="3">
    <source>
        <dbReference type="Proteomes" id="UP000006852"/>
    </source>
</evidence>
<reference evidence="3" key="2">
    <citation type="submission" date="2011-04" db="EMBL/GenBank/DDBJ databases">
        <title>The complete genome of chromosome of Treponema succinifaciens DSM 2489.</title>
        <authorList>
            <person name="Lucas S."/>
            <person name="Copeland A."/>
            <person name="Lapidus A."/>
            <person name="Bruce D."/>
            <person name="Goodwin L."/>
            <person name="Pitluck S."/>
            <person name="Peters L."/>
            <person name="Kyrpides N."/>
            <person name="Mavromatis K."/>
            <person name="Ivanova N."/>
            <person name="Ovchinnikova G."/>
            <person name="Teshima H."/>
            <person name="Detter J.C."/>
            <person name="Tapia R."/>
            <person name="Han C."/>
            <person name="Land M."/>
            <person name="Hauser L."/>
            <person name="Markowitz V."/>
            <person name="Cheng J.-F."/>
            <person name="Hugenholtz P."/>
            <person name="Woyke T."/>
            <person name="Wu D."/>
            <person name="Gronow S."/>
            <person name="Wellnitz S."/>
            <person name="Brambilla E."/>
            <person name="Klenk H.-P."/>
            <person name="Eisen J.A."/>
        </authorList>
    </citation>
    <scope>NUCLEOTIDE SEQUENCE [LARGE SCALE GENOMIC DNA]</scope>
    <source>
        <strain evidence="3">ATCC 33096 / DSM 2489 / 6091</strain>
    </source>
</reference>
<dbReference type="GeneID" id="302999412"/>
<reference evidence="2 3" key="1">
    <citation type="journal article" date="2011" name="Stand. Genomic Sci.">
        <title>Complete genome sequence of Treponema succinifaciens type strain (6091).</title>
        <authorList>
            <person name="Han C."/>
            <person name="Gronow S."/>
            <person name="Teshima H."/>
            <person name="Lapidus A."/>
            <person name="Nolan M."/>
            <person name="Lucas S."/>
            <person name="Hammon N."/>
            <person name="Deshpande S."/>
            <person name="Cheng J.F."/>
            <person name="Zeytun A."/>
            <person name="Tapia R."/>
            <person name="Goodwin L."/>
            <person name="Pitluck S."/>
            <person name="Liolios K."/>
            <person name="Pagani I."/>
            <person name="Ivanova N."/>
            <person name="Mavromatis K."/>
            <person name="Mikhailova N."/>
            <person name="Huntemann M."/>
            <person name="Pati A."/>
            <person name="Chen A."/>
            <person name="Palaniappan K."/>
            <person name="Land M."/>
            <person name="Hauser L."/>
            <person name="Brambilla E.M."/>
            <person name="Rohde M."/>
            <person name="Goker M."/>
            <person name="Woyke T."/>
            <person name="Bristow J."/>
            <person name="Eisen J.A."/>
            <person name="Markowitz V."/>
            <person name="Hugenholtz P."/>
            <person name="Kyrpides N.C."/>
            <person name="Klenk H.P."/>
            <person name="Detter J.C."/>
        </authorList>
    </citation>
    <scope>NUCLEOTIDE SEQUENCE [LARGE SCALE GENOMIC DNA]</scope>
    <source>
        <strain evidence="3">ATCC 33096 / DSM 2489 / 6091</strain>
    </source>
</reference>
<dbReference type="Proteomes" id="UP000006852">
    <property type="component" value="Chromosome"/>
</dbReference>
<dbReference type="CDD" id="cd00093">
    <property type="entry name" value="HTH_XRE"/>
    <property type="match status" value="1"/>
</dbReference>